<dbReference type="AlphaFoldDB" id="A0AA40LD80"/>
<feature type="region of interest" description="Disordered" evidence="1">
    <location>
        <begin position="124"/>
        <end position="148"/>
    </location>
</feature>
<comment type="caution">
    <text evidence="2">The sequence shown here is derived from an EMBL/GenBank/DDBJ whole genome shotgun (WGS) entry which is preliminary data.</text>
</comment>
<reference evidence="2" key="1">
    <citation type="submission" date="2023-06" db="EMBL/GenBank/DDBJ databases">
        <title>Reference genome for the Northern bat (Eptesicus nilssonii), a most northern bat species.</title>
        <authorList>
            <person name="Laine V.N."/>
            <person name="Pulliainen A.T."/>
            <person name="Lilley T.M."/>
        </authorList>
    </citation>
    <scope>NUCLEOTIDE SEQUENCE</scope>
    <source>
        <strain evidence="2">BLF_Eptnil</strain>
        <tissue evidence="2">Kidney</tissue>
    </source>
</reference>
<dbReference type="EMBL" id="JAULJE010000025">
    <property type="protein sequence ID" value="KAK1327779.1"/>
    <property type="molecule type" value="Genomic_DNA"/>
</dbReference>
<protein>
    <submittedName>
        <fullName evidence="2">Uncharacterized protein</fullName>
    </submittedName>
</protein>
<gene>
    <name evidence="2" type="ORF">QTO34_012687</name>
</gene>
<sequence>MTGERTAENMCQGDCYRSAPDTRRPHREGKWLPLAHRCYLTQASLLAKNAESEWIEDVNPGRKQGKSSMALVLAVVFLDVTPEAQVTRQKNEQMGLRRTERLCTATETISKVNITSDAQTPCLRDLTPQREPSTAAEAPPKMRGGPARSITLTPWHMLHHNPQSPAGLQERKVGNR</sequence>
<accession>A0AA40LD80</accession>
<dbReference type="Proteomes" id="UP001177744">
    <property type="component" value="Unassembled WGS sequence"/>
</dbReference>
<evidence type="ECO:0000313" key="3">
    <source>
        <dbReference type="Proteomes" id="UP001177744"/>
    </source>
</evidence>
<keyword evidence="3" id="KW-1185">Reference proteome</keyword>
<evidence type="ECO:0000256" key="1">
    <source>
        <dbReference type="SAM" id="MobiDB-lite"/>
    </source>
</evidence>
<name>A0AA40LD80_CNENI</name>
<evidence type="ECO:0000313" key="2">
    <source>
        <dbReference type="EMBL" id="KAK1327779.1"/>
    </source>
</evidence>
<proteinExistence type="predicted"/>
<organism evidence="2 3">
    <name type="scientific">Cnephaeus nilssonii</name>
    <name type="common">Northern bat</name>
    <name type="synonym">Eptesicus nilssonii</name>
    <dbReference type="NCBI Taxonomy" id="3371016"/>
    <lineage>
        <taxon>Eukaryota</taxon>
        <taxon>Metazoa</taxon>
        <taxon>Chordata</taxon>
        <taxon>Craniata</taxon>
        <taxon>Vertebrata</taxon>
        <taxon>Euteleostomi</taxon>
        <taxon>Mammalia</taxon>
        <taxon>Eutheria</taxon>
        <taxon>Laurasiatheria</taxon>
        <taxon>Chiroptera</taxon>
        <taxon>Yangochiroptera</taxon>
        <taxon>Vespertilionidae</taxon>
        <taxon>Cnephaeus</taxon>
    </lineage>
</organism>